<sequence>MRSCALSFGQKMRRLYFSCAVWSEDETALLFLYRQALLACSRSMQTAAAAQVLRNAFRGIGRESSLLVGALFSHMATQLPTPEEEAEKKKRQRAKRAEKWRTKKAERWAAMIPELKGGGARKGGGGQGGGGRGWWRRPAVVELRALHTMAARQARLATLREGTRGGRRWEVARRRIADGRWNMEGPLAPDDEEVEQNWFWRQAAQKKKPLVVEVHFLDGIKICIEARPRHRISDVALQAAEQKWARQHQSRPGEYNILKDDIILVGDETVHKCLSVSNKAVEAKASAEADMKAELSQEAVNSSFSRATGQSLREQCDQVSALIRQQEEVGLQPLLATQEAALHVFERGLASDAARKILAGLRGDLYRSLFARPGQAALAEAQKVMEHLEEHDVMDDVCETAFHRLFRWRGDLPSRWPQQRGLPSSTSRSELRSLGSLATKTCWSPSGREGLRRELHFSRVDCRPGVVRGSFHGYAHVQFEIFLPLPHIGELFDSGGRSPLPLLRRALGGRRLHCRGRSIGSSGGVVVPQQDLKSYGAPVAVRNALLQIIAMAQRPFFGRLRPLSSSTMHGMATASFPDL</sequence>
<comment type="caution">
    <text evidence="2">The sequence shown here is derived from an EMBL/GenBank/DDBJ whole genome shotgun (WGS) entry which is preliminary data.</text>
</comment>
<organism evidence="2 3">
    <name type="scientific">Symbiodinium microadriaticum</name>
    <name type="common">Dinoflagellate</name>
    <name type="synonym">Zooxanthella microadriatica</name>
    <dbReference type="NCBI Taxonomy" id="2951"/>
    <lineage>
        <taxon>Eukaryota</taxon>
        <taxon>Sar</taxon>
        <taxon>Alveolata</taxon>
        <taxon>Dinophyceae</taxon>
        <taxon>Suessiales</taxon>
        <taxon>Symbiodiniaceae</taxon>
        <taxon>Symbiodinium</taxon>
    </lineage>
</organism>
<gene>
    <name evidence="2" type="ORF">AK812_SmicGene8596</name>
</gene>
<dbReference type="OrthoDB" id="10485930at2759"/>
<evidence type="ECO:0000313" key="2">
    <source>
        <dbReference type="EMBL" id="OLQ07933.1"/>
    </source>
</evidence>
<evidence type="ECO:0000256" key="1">
    <source>
        <dbReference type="SAM" id="MobiDB-lite"/>
    </source>
</evidence>
<feature type="region of interest" description="Disordered" evidence="1">
    <location>
        <begin position="79"/>
        <end position="100"/>
    </location>
</feature>
<reference evidence="2 3" key="1">
    <citation type="submission" date="2016-02" db="EMBL/GenBank/DDBJ databases">
        <title>Genome analysis of coral dinoflagellate symbionts highlights evolutionary adaptations to a symbiotic lifestyle.</title>
        <authorList>
            <person name="Aranda M."/>
            <person name="Li Y."/>
            <person name="Liew Y.J."/>
            <person name="Baumgarten S."/>
            <person name="Simakov O."/>
            <person name="Wilson M."/>
            <person name="Piel J."/>
            <person name="Ashoor H."/>
            <person name="Bougouffa S."/>
            <person name="Bajic V.B."/>
            <person name="Ryu T."/>
            <person name="Ravasi T."/>
            <person name="Bayer T."/>
            <person name="Micklem G."/>
            <person name="Kim H."/>
            <person name="Bhak J."/>
            <person name="Lajeunesse T.C."/>
            <person name="Voolstra C.R."/>
        </authorList>
    </citation>
    <scope>NUCLEOTIDE SEQUENCE [LARGE SCALE GENOMIC DNA]</scope>
    <source>
        <strain evidence="2 3">CCMP2467</strain>
    </source>
</reference>
<dbReference type="EMBL" id="LSRX01000128">
    <property type="protein sequence ID" value="OLQ07933.1"/>
    <property type="molecule type" value="Genomic_DNA"/>
</dbReference>
<protein>
    <submittedName>
        <fullName evidence="2">Uncharacterized protein</fullName>
    </submittedName>
</protein>
<name>A0A1Q9EKG3_SYMMI</name>
<keyword evidence="3" id="KW-1185">Reference proteome</keyword>
<proteinExistence type="predicted"/>
<accession>A0A1Q9EKG3</accession>
<dbReference type="AlphaFoldDB" id="A0A1Q9EKG3"/>
<evidence type="ECO:0000313" key="3">
    <source>
        <dbReference type="Proteomes" id="UP000186817"/>
    </source>
</evidence>
<dbReference type="Proteomes" id="UP000186817">
    <property type="component" value="Unassembled WGS sequence"/>
</dbReference>